<dbReference type="PRINTS" id="PR00080">
    <property type="entry name" value="SDRFAMILY"/>
</dbReference>
<protein>
    <submittedName>
        <fullName evidence="5">SDR family oxidoreductase</fullName>
    </submittedName>
</protein>
<dbReference type="PRINTS" id="PR00081">
    <property type="entry name" value="GDHRDH"/>
</dbReference>
<dbReference type="InterPro" id="IPR020904">
    <property type="entry name" value="Sc_DH/Rdtase_CS"/>
</dbReference>
<dbReference type="SMART" id="SM00822">
    <property type="entry name" value="PKS_KR"/>
    <property type="match status" value="1"/>
</dbReference>
<dbReference type="InterPro" id="IPR036291">
    <property type="entry name" value="NAD(P)-bd_dom_sf"/>
</dbReference>
<dbReference type="Gene3D" id="3.40.50.720">
    <property type="entry name" value="NAD(P)-binding Rossmann-like Domain"/>
    <property type="match status" value="1"/>
</dbReference>
<dbReference type="PANTHER" id="PTHR24321">
    <property type="entry name" value="DEHYDROGENASES, SHORT CHAIN"/>
    <property type="match status" value="1"/>
</dbReference>
<comment type="similarity">
    <text evidence="1">Belongs to the short-chain dehydrogenases/reductases (SDR) family.</text>
</comment>
<name>A0ABY5W8Z7_9ACTN</name>
<organism evidence="5 6">
    <name type="scientific">Dactylosporangium fulvum</name>
    <dbReference type="NCBI Taxonomy" id="53359"/>
    <lineage>
        <taxon>Bacteria</taxon>
        <taxon>Bacillati</taxon>
        <taxon>Actinomycetota</taxon>
        <taxon>Actinomycetes</taxon>
        <taxon>Micromonosporales</taxon>
        <taxon>Micromonosporaceae</taxon>
        <taxon>Dactylosporangium</taxon>
    </lineage>
</organism>
<dbReference type="InterPro" id="IPR002347">
    <property type="entry name" value="SDR_fam"/>
</dbReference>
<keyword evidence="2" id="KW-0560">Oxidoreductase</keyword>
<feature type="domain" description="Ketoreductase" evidence="4">
    <location>
        <begin position="6"/>
        <end position="185"/>
    </location>
</feature>
<dbReference type="RefSeq" id="WP_259863676.1">
    <property type="nucleotide sequence ID" value="NZ_BAAAST010000014.1"/>
</dbReference>
<dbReference type="EMBL" id="CP073720">
    <property type="protein sequence ID" value="UWP85546.1"/>
    <property type="molecule type" value="Genomic_DNA"/>
</dbReference>
<proteinExistence type="inferred from homology"/>
<reference evidence="5" key="2">
    <citation type="submission" date="2022-09" db="EMBL/GenBank/DDBJ databases">
        <title>Biosynthetic gene clusters of Dactylosporangioum fulvum.</title>
        <authorList>
            <person name="Caradec T."/>
        </authorList>
    </citation>
    <scope>NUCLEOTIDE SEQUENCE</scope>
    <source>
        <strain evidence="5">NRRL B-16292</strain>
    </source>
</reference>
<accession>A0ABY5W8Z7</accession>
<sequence>MKSDGKVAIVVGGGSGIGRATAELFVENGARVAIADVNEQGAKETAELLRSKGAEVSAYTCDITQQSQTDELIQSVLSQYGALDIVTSTVGWSDTTFFAQETEEYWRRIIDINLVGSIFLCRSALGPFSEQKSGSIVLTSSDAGKVGTMGETVYAAAKAGVIGFVKSLAREIARDGIRINAISPGPTDTPLLRAQSDQHVIEKMIRAVPLKRMGTAAEQAGAIVFLASDAASYITGQTLSVSGGLTMTS</sequence>
<dbReference type="Pfam" id="PF13561">
    <property type="entry name" value="adh_short_C2"/>
    <property type="match status" value="1"/>
</dbReference>
<gene>
    <name evidence="5" type="ORF">Dfulv_15410</name>
</gene>
<evidence type="ECO:0000256" key="1">
    <source>
        <dbReference type="ARBA" id="ARBA00006484"/>
    </source>
</evidence>
<dbReference type="PROSITE" id="PS00061">
    <property type="entry name" value="ADH_SHORT"/>
    <property type="match status" value="1"/>
</dbReference>
<dbReference type="InterPro" id="IPR057326">
    <property type="entry name" value="KR_dom"/>
</dbReference>
<evidence type="ECO:0000313" key="5">
    <source>
        <dbReference type="EMBL" id="UWP85546.1"/>
    </source>
</evidence>
<keyword evidence="3" id="KW-0520">NAD</keyword>
<dbReference type="PANTHER" id="PTHR24321:SF8">
    <property type="entry name" value="ESTRADIOL 17-BETA-DEHYDROGENASE 8-RELATED"/>
    <property type="match status" value="1"/>
</dbReference>
<evidence type="ECO:0000256" key="2">
    <source>
        <dbReference type="ARBA" id="ARBA00023002"/>
    </source>
</evidence>
<keyword evidence="6" id="KW-1185">Reference proteome</keyword>
<reference evidence="5" key="1">
    <citation type="submission" date="2021-04" db="EMBL/GenBank/DDBJ databases">
        <authorList>
            <person name="Hartkoorn R.C."/>
            <person name="Beaudoing E."/>
            <person name="Hot D."/>
        </authorList>
    </citation>
    <scope>NUCLEOTIDE SEQUENCE</scope>
    <source>
        <strain evidence="5">NRRL B-16292</strain>
    </source>
</reference>
<evidence type="ECO:0000259" key="4">
    <source>
        <dbReference type="SMART" id="SM00822"/>
    </source>
</evidence>
<evidence type="ECO:0000256" key="3">
    <source>
        <dbReference type="ARBA" id="ARBA00023027"/>
    </source>
</evidence>
<dbReference type="SUPFAM" id="SSF51735">
    <property type="entry name" value="NAD(P)-binding Rossmann-fold domains"/>
    <property type="match status" value="1"/>
</dbReference>
<dbReference type="Proteomes" id="UP001059617">
    <property type="component" value="Chromosome"/>
</dbReference>
<evidence type="ECO:0000313" key="6">
    <source>
        <dbReference type="Proteomes" id="UP001059617"/>
    </source>
</evidence>